<evidence type="ECO:0000259" key="7">
    <source>
        <dbReference type="PROSITE" id="PS50011"/>
    </source>
</evidence>
<dbReference type="Gene3D" id="1.10.510.10">
    <property type="entry name" value="Transferase(Phosphotransferase) domain 1"/>
    <property type="match status" value="1"/>
</dbReference>
<protein>
    <submittedName>
        <fullName evidence="8">Kinase-like domain-containing protein</fullName>
    </submittedName>
</protein>
<keyword evidence="3 6" id="KW-0547">Nucleotide-binding</keyword>
<comment type="caution">
    <text evidence="8">The sequence shown here is derived from an EMBL/GenBank/DDBJ whole genome shotgun (WGS) entry which is preliminary data.</text>
</comment>
<dbReference type="InterPro" id="IPR000719">
    <property type="entry name" value="Prot_kinase_dom"/>
</dbReference>
<dbReference type="PANTHER" id="PTHR45646:SF11">
    <property type="entry name" value="SERINE_THREONINE-PROTEIN KINASE DOA"/>
    <property type="match status" value="1"/>
</dbReference>
<organism evidence="8 9">
    <name type="scientific">Mycena albidolilacea</name>
    <dbReference type="NCBI Taxonomy" id="1033008"/>
    <lineage>
        <taxon>Eukaryota</taxon>
        <taxon>Fungi</taxon>
        <taxon>Dikarya</taxon>
        <taxon>Basidiomycota</taxon>
        <taxon>Agaricomycotina</taxon>
        <taxon>Agaricomycetes</taxon>
        <taxon>Agaricomycetidae</taxon>
        <taxon>Agaricales</taxon>
        <taxon>Marasmiineae</taxon>
        <taxon>Mycenaceae</taxon>
        <taxon>Mycena</taxon>
    </lineage>
</organism>
<dbReference type="Proteomes" id="UP001218218">
    <property type="component" value="Unassembled WGS sequence"/>
</dbReference>
<evidence type="ECO:0000256" key="2">
    <source>
        <dbReference type="ARBA" id="ARBA00022679"/>
    </source>
</evidence>
<evidence type="ECO:0000313" key="9">
    <source>
        <dbReference type="Proteomes" id="UP001218218"/>
    </source>
</evidence>
<name>A0AAD7A8M7_9AGAR</name>
<keyword evidence="9" id="KW-1185">Reference proteome</keyword>
<keyword evidence="1" id="KW-0723">Serine/threonine-protein kinase</keyword>
<evidence type="ECO:0000256" key="4">
    <source>
        <dbReference type="ARBA" id="ARBA00022777"/>
    </source>
</evidence>
<accession>A0AAD7A8M7</accession>
<keyword evidence="2" id="KW-0808">Transferase</keyword>
<proteinExistence type="predicted"/>
<feature type="domain" description="Protein kinase" evidence="7">
    <location>
        <begin position="40"/>
        <end position="391"/>
    </location>
</feature>
<evidence type="ECO:0000313" key="8">
    <source>
        <dbReference type="EMBL" id="KAJ7352236.1"/>
    </source>
</evidence>
<evidence type="ECO:0000256" key="5">
    <source>
        <dbReference type="ARBA" id="ARBA00022840"/>
    </source>
</evidence>
<gene>
    <name evidence="8" type="ORF">DFH08DRAFT_858311</name>
</gene>
<evidence type="ECO:0000256" key="3">
    <source>
        <dbReference type="ARBA" id="ARBA00022741"/>
    </source>
</evidence>
<feature type="binding site" evidence="6">
    <location>
        <position position="69"/>
    </location>
    <ligand>
        <name>ATP</name>
        <dbReference type="ChEBI" id="CHEBI:30616"/>
    </ligand>
</feature>
<evidence type="ECO:0000256" key="6">
    <source>
        <dbReference type="PROSITE-ProRule" id="PRU10141"/>
    </source>
</evidence>
<dbReference type="PANTHER" id="PTHR45646">
    <property type="entry name" value="SERINE/THREONINE-PROTEIN KINASE DOA-RELATED"/>
    <property type="match status" value="1"/>
</dbReference>
<dbReference type="GO" id="GO:0004674">
    <property type="term" value="F:protein serine/threonine kinase activity"/>
    <property type="evidence" value="ECO:0007669"/>
    <property type="project" value="UniProtKB-KW"/>
</dbReference>
<dbReference type="InterPro" id="IPR017441">
    <property type="entry name" value="Protein_kinase_ATP_BS"/>
</dbReference>
<evidence type="ECO:0000256" key="1">
    <source>
        <dbReference type="ARBA" id="ARBA00022527"/>
    </source>
</evidence>
<dbReference type="GO" id="GO:0005634">
    <property type="term" value="C:nucleus"/>
    <property type="evidence" value="ECO:0007669"/>
    <property type="project" value="TreeGrafter"/>
</dbReference>
<keyword evidence="5 6" id="KW-0067">ATP-binding</keyword>
<dbReference type="PROSITE" id="PS00107">
    <property type="entry name" value="PROTEIN_KINASE_ATP"/>
    <property type="match status" value="1"/>
</dbReference>
<dbReference type="SUPFAM" id="SSF56112">
    <property type="entry name" value="Protein kinase-like (PK-like)"/>
    <property type="match status" value="1"/>
</dbReference>
<sequence>MSDEYFVFADVDGYERSSEYTVGGLCPIRIGCVLGSPPRYRIINKLGRGAFSTVWLARDLVESRNVALKIIQADRTSDSKELTILQRLKVSDAEEPRVIQLLDVFEHTSPNGTHQVLVMEPVHPIDFMRYSAFRPIFTREAVHQMIQGLAFIHNRGIAHGDLHPGNLGVAAPEIHQFSEVDIWSQSNRPYTLAIVHSSVDQNPDSFPPYLCGDMDLGKFLLERAPEFTQRPLSIRILDLGNAYIVGESSSPRCVTPMTYAPPEVVFRQQALKDLHAPWDQSSDIWSLALCIHAFICSDGLFSHITGNLLHEMMHYCGEVPNAWRKFIKSNPFPRGKPRPEHADKLWKEREKVFAVRGVEDPPGLVRLLRRMMVLDPAKRPSAAKLLCDPYFTGLQALRAPSAASYLHDPEHATPDFQTNRFLR</sequence>
<dbReference type="AlphaFoldDB" id="A0AAD7A8M7"/>
<keyword evidence="4 8" id="KW-0418">Kinase</keyword>
<dbReference type="EMBL" id="JARIHO010000012">
    <property type="protein sequence ID" value="KAJ7352236.1"/>
    <property type="molecule type" value="Genomic_DNA"/>
</dbReference>
<reference evidence="8" key="1">
    <citation type="submission" date="2023-03" db="EMBL/GenBank/DDBJ databases">
        <title>Massive genome expansion in bonnet fungi (Mycena s.s.) driven by repeated elements and novel gene families across ecological guilds.</title>
        <authorList>
            <consortium name="Lawrence Berkeley National Laboratory"/>
            <person name="Harder C.B."/>
            <person name="Miyauchi S."/>
            <person name="Viragh M."/>
            <person name="Kuo A."/>
            <person name="Thoen E."/>
            <person name="Andreopoulos B."/>
            <person name="Lu D."/>
            <person name="Skrede I."/>
            <person name="Drula E."/>
            <person name="Henrissat B."/>
            <person name="Morin E."/>
            <person name="Kohler A."/>
            <person name="Barry K."/>
            <person name="LaButti K."/>
            <person name="Morin E."/>
            <person name="Salamov A."/>
            <person name="Lipzen A."/>
            <person name="Mereny Z."/>
            <person name="Hegedus B."/>
            <person name="Baldrian P."/>
            <person name="Stursova M."/>
            <person name="Weitz H."/>
            <person name="Taylor A."/>
            <person name="Grigoriev I.V."/>
            <person name="Nagy L.G."/>
            <person name="Martin F."/>
            <person name="Kauserud H."/>
        </authorList>
    </citation>
    <scope>NUCLEOTIDE SEQUENCE</scope>
    <source>
        <strain evidence="8">CBHHK002</strain>
    </source>
</reference>
<dbReference type="PROSITE" id="PS50011">
    <property type="entry name" value="PROTEIN_KINASE_DOM"/>
    <property type="match status" value="1"/>
</dbReference>
<dbReference type="GO" id="GO:0043484">
    <property type="term" value="P:regulation of RNA splicing"/>
    <property type="evidence" value="ECO:0007669"/>
    <property type="project" value="TreeGrafter"/>
</dbReference>
<dbReference type="SMART" id="SM00220">
    <property type="entry name" value="S_TKc"/>
    <property type="match status" value="1"/>
</dbReference>
<dbReference type="GO" id="GO:0005524">
    <property type="term" value="F:ATP binding"/>
    <property type="evidence" value="ECO:0007669"/>
    <property type="project" value="UniProtKB-UniRule"/>
</dbReference>
<dbReference type="InterPro" id="IPR011009">
    <property type="entry name" value="Kinase-like_dom_sf"/>
</dbReference>
<dbReference type="Pfam" id="PF00069">
    <property type="entry name" value="Pkinase"/>
    <property type="match status" value="2"/>
</dbReference>
<dbReference type="InterPro" id="IPR051175">
    <property type="entry name" value="CLK_kinases"/>
</dbReference>
<dbReference type="Gene3D" id="3.30.200.20">
    <property type="entry name" value="Phosphorylase Kinase, domain 1"/>
    <property type="match status" value="1"/>
</dbReference>